<proteinExistence type="predicted"/>
<reference evidence="1" key="3">
    <citation type="submission" date="2025-09" db="UniProtKB">
        <authorList>
            <consortium name="Ensembl"/>
        </authorList>
    </citation>
    <scope>IDENTIFICATION</scope>
</reference>
<reference evidence="1" key="1">
    <citation type="submission" date="2018-09" db="EMBL/GenBank/DDBJ databases">
        <title>Common duck and Muscovy duck high density SNP chip.</title>
        <authorList>
            <person name="Vignal A."/>
            <person name="Thebault N."/>
            <person name="Warren W.C."/>
        </authorList>
    </citation>
    <scope>NUCLEOTIDE SEQUENCE [LARGE SCALE GENOMIC DNA]</scope>
</reference>
<dbReference type="AlphaFoldDB" id="A0A8C3CYY5"/>
<protein>
    <submittedName>
        <fullName evidence="1">Uncharacterized protein</fullName>
    </submittedName>
</protein>
<name>A0A8C3CYY5_CAIMO</name>
<reference evidence="1" key="2">
    <citation type="submission" date="2025-08" db="UniProtKB">
        <authorList>
            <consortium name="Ensembl"/>
        </authorList>
    </citation>
    <scope>IDENTIFICATION</scope>
</reference>
<evidence type="ECO:0000313" key="1">
    <source>
        <dbReference type="Ensembl" id="ENSCMMP00000026286.1"/>
    </source>
</evidence>
<accession>A0A8C3CYY5</accession>
<keyword evidence="2" id="KW-1185">Reference proteome</keyword>
<organism evidence="1 2">
    <name type="scientific">Cairina moschata</name>
    <name type="common">Muscovy duck</name>
    <dbReference type="NCBI Taxonomy" id="8855"/>
    <lineage>
        <taxon>Eukaryota</taxon>
        <taxon>Metazoa</taxon>
        <taxon>Chordata</taxon>
        <taxon>Craniata</taxon>
        <taxon>Vertebrata</taxon>
        <taxon>Euteleostomi</taxon>
        <taxon>Archelosauria</taxon>
        <taxon>Archosauria</taxon>
        <taxon>Dinosauria</taxon>
        <taxon>Saurischia</taxon>
        <taxon>Theropoda</taxon>
        <taxon>Coelurosauria</taxon>
        <taxon>Aves</taxon>
        <taxon>Neognathae</taxon>
        <taxon>Galloanserae</taxon>
        <taxon>Anseriformes</taxon>
        <taxon>Anatidae</taxon>
        <taxon>Anatinae</taxon>
        <taxon>Cairina</taxon>
    </lineage>
</organism>
<sequence length="117" mass="13038">MKSFTSWDKQVQTANYSAEHLFTFYSHRNIEHPRFYSSTVQGTALGSTQALAFRDSIAIIKHWAYPTPSGFTSYCQCSSAPCNSGSLSWLTPHLSLTLSDFPKTQALTEGNTEALHQ</sequence>
<evidence type="ECO:0000313" key="2">
    <source>
        <dbReference type="Proteomes" id="UP000694556"/>
    </source>
</evidence>
<dbReference type="Proteomes" id="UP000694556">
    <property type="component" value="Chromosome 5"/>
</dbReference>
<dbReference type="Ensembl" id="ENSCMMT00000028734.1">
    <property type="protein sequence ID" value="ENSCMMP00000026286.1"/>
    <property type="gene ID" value="ENSCMMG00000016220.1"/>
</dbReference>